<evidence type="ECO:0000256" key="1">
    <source>
        <dbReference type="ARBA" id="ARBA00022729"/>
    </source>
</evidence>
<evidence type="ECO:0000313" key="3">
    <source>
        <dbReference type="EMBL" id="GMN52385.1"/>
    </source>
</evidence>
<evidence type="ECO:0000256" key="2">
    <source>
        <dbReference type="SAM" id="MobiDB-lite"/>
    </source>
</evidence>
<dbReference type="PANTHER" id="PTHR33470">
    <property type="entry name" value="OS01G0164075 PROTEIN"/>
    <property type="match status" value="1"/>
</dbReference>
<dbReference type="Proteomes" id="UP001187192">
    <property type="component" value="Unassembled WGS sequence"/>
</dbReference>
<comment type="caution">
    <text evidence="3">The sequence shown here is derived from an EMBL/GenBank/DDBJ whole genome shotgun (WGS) entry which is preliminary data.</text>
</comment>
<organism evidence="3 4">
    <name type="scientific">Ficus carica</name>
    <name type="common">Common fig</name>
    <dbReference type="NCBI Taxonomy" id="3494"/>
    <lineage>
        <taxon>Eukaryota</taxon>
        <taxon>Viridiplantae</taxon>
        <taxon>Streptophyta</taxon>
        <taxon>Embryophyta</taxon>
        <taxon>Tracheophyta</taxon>
        <taxon>Spermatophyta</taxon>
        <taxon>Magnoliopsida</taxon>
        <taxon>eudicotyledons</taxon>
        <taxon>Gunneridae</taxon>
        <taxon>Pentapetalae</taxon>
        <taxon>rosids</taxon>
        <taxon>fabids</taxon>
        <taxon>Rosales</taxon>
        <taxon>Moraceae</taxon>
        <taxon>Ficeae</taxon>
        <taxon>Ficus</taxon>
    </lineage>
</organism>
<reference evidence="3" key="1">
    <citation type="submission" date="2023-07" db="EMBL/GenBank/DDBJ databases">
        <title>draft genome sequence of fig (Ficus carica).</title>
        <authorList>
            <person name="Takahashi T."/>
            <person name="Nishimura K."/>
        </authorList>
    </citation>
    <scope>NUCLEOTIDE SEQUENCE</scope>
</reference>
<dbReference type="PANTHER" id="PTHR33470:SF40">
    <property type="entry name" value="PROTEIN SEED AND ROOT HAIR PROTECTIVE PROTEIN"/>
    <property type="match status" value="1"/>
</dbReference>
<dbReference type="GO" id="GO:0071944">
    <property type="term" value="C:cell periphery"/>
    <property type="evidence" value="ECO:0007669"/>
    <property type="project" value="TreeGrafter"/>
</dbReference>
<evidence type="ECO:0000313" key="4">
    <source>
        <dbReference type="Proteomes" id="UP001187192"/>
    </source>
</evidence>
<proteinExistence type="predicted"/>
<keyword evidence="1" id="KW-0732">Signal</keyword>
<dbReference type="EMBL" id="BTGU01000041">
    <property type="protein sequence ID" value="GMN52385.1"/>
    <property type="molecule type" value="Genomic_DNA"/>
</dbReference>
<sequence length="311" mass="34709">MLLDQYYQKSEVNDPSKPAEYYEKPKPEGKESVVIPTKSPYNNGEPKSNDQVHQRHCIPTVKYIAIRGLALCNSGQSYVPLQVFANAIDYEYGPKPELEKLKSEEKQVALPSYDADQKPAPEPEGCEENQPNDYVKVDQAKPRGKEYQYHSLPTDLPDHEYSNGHDHIRIIGIQGLILCKSGPKYLPLAGALARITCLAEDENGYEAAPFYTESHETNEDGYFLVTFSLSEVIGSDKLKLKECKAFLEKSPLETCNVPTDVNYGITGAFLSLPRFLPEKLMTLYTVGPFIYTSDTNSVPADDHSAGPDGNY</sequence>
<accession>A0AA88AHN0</accession>
<feature type="compositionally biased region" description="Basic and acidic residues" evidence="2">
    <location>
        <begin position="20"/>
        <end position="31"/>
    </location>
</feature>
<protein>
    <recommendedName>
        <fullName evidence="5">Proline-rich protein 3-like</fullName>
    </recommendedName>
</protein>
<dbReference type="GO" id="GO:0009723">
    <property type="term" value="P:response to ethylene"/>
    <property type="evidence" value="ECO:0007669"/>
    <property type="project" value="TreeGrafter"/>
</dbReference>
<gene>
    <name evidence="3" type="ORF">TIFTF001_021524</name>
</gene>
<name>A0AA88AHN0_FICCA</name>
<dbReference type="AlphaFoldDB" id="A0AA88AHN0"/>
<feature type="region of interest" description="Disordered" evidence="2">
    <location>
        <begin position="1"/>
        <end position="53"/>
    </location>
</feature>
<keyword evidence="4" id="KW-1185">Reference proteome</keyword>
<evidence type="ECO:0008006" key="5">
    <source>
        <dbReference type="Google" id="ProtNLM"/>
    </source>
</evidence>
<dbReference type="Pfam" id="PF01190">
    <property type="entry name" value="Pollen_Ole_e_1"/>
    <property type="match status" value="1"/>
</dbReference>
<feature type="region of interest" description="Disordered" evidence="2">
    <location>
        <begin position="112"/>
        <end position="131"/>
    </location>
</feature>